<dbReference type="RefSeq" id="WP_185770806.1">
    <property type="nucleotide sequence ID" value="NZ_CP046883.1"/>
</dbReference>
<organism evidence="2 3">
    <name type="scientific">Corynebacterium anserum</name>
    <dbReference type="NCBI Taxonomy" id="2684406"/>
    <lineage>
        <taxon>Bacteria</taxon>
        <taxon>Bacillati</taxon>
        <taxon>Actinomycetota</taxon>
        <taxon>Actinomycetes</taxon>
        <taxon>Mycobacteriales</taxon>
        <taxon>Corynebacteriaceae</taxon>
        <taxon>Corynebacterium</taxon>
    </lineage>
</organism>
<dbReference type="AlphaFoldDB" id="A0A7G7YRE7"/>
<accession>A0A7G7YRE7</accession>
<name>A0A7G7YRE7_9CORY</name>
<protein>
    <recommendedName>
        <fullName evidence="1">Putative membrane protein insertion efficiency factor</fullName>
    </recommendedName>
</protein>
<dbReference type="InterPro" id="IPR002696">
    <property type="entry name" value="Membr_insert_effic_factor_YidD"/>
</dbReference>
<dbReference type="GO" id="GO:0005886">
    <property type="term" value="C:plasma membrane"/>
    <property type="evidence" value="ECO:0007669"/>
    <property type="project" value="UniProtKB-SubCell"/>
</dbReference>
<keyword evidence="1" id="KW-0472">Membrane</keyword>
<reference evidence="2 3" key="1">
    <citation type="submission" date="2019-12" db="EMBL/GenBank/DDBJ databases">
        <title>Corynebacterium sp. nov., isolated from feces of the Anser Albifrons in China.</title>
        <authorList>
            <person name="Liu Q."/>
        </authorList>
    </citation>
    <scope>NUCLEOTIDE SEQUENCE [LARGE SCALE GENOMIC DNA]</scope>
    <source>
        <strain evidence="2 3">23H37-10</strain>
    </source>
</reference>
<gene>
    <name evidence="2" type="primary">yidD</name>
    <name evidence="2" type="ORF">GP473_09315</name>
</gene>
<proteinExistence type="inferred from homology"/>
<dbReference type="PANTHER" id="PTHR33383:SF1">
    <property type="entry name" value="MEMBRANE PROTEIN INSERTION EFFICIENCY FACTOR-RELATED"/>
    <property type="match status" value="1"/>
</dbReference>
<comment type="subcellular location">
    <subcellularLocation>
        <location evidence="1">Cell membrane</location>
        <topology evidence="1">Peripheral membrane protein</topology>
        <orientation evidence="1">Cytoplasmic side</orientation>
    </subcellularLocation>
</comment>
<dbReference type="SMART" id="SM01234">
    <property type="entry name" value="Haemolytic"/>
    <property type="match status" value="1"/>
</dbReference>
<evidence type="ECO:0000313" key="2">
    <source>
        <dbReference type="EMBL" id="QNH97067.1"/>
    </source>
</evidence>
<dbReference type="NCBIfam" id="TIGR00278">
    <property type="entry name" value="membrane protein insertion efficiency factor YidD"/>
    <property type="match status" value="1"/>
</dbReference>
<evidence type="ECO:0000313" key="3">
    <source>
        <dbReference type="Proteomes" id="UP000515275"/>
    </source>
</evidence>
<comment type="function">
    <text evidence="1">Could be involved in insertion of integral membrane proteins into the membrane.</text>
</comment>
<sequence length="86" mass="9939">MARRMIRSYQEYLSGLKIGPTCRFEPTCSNYALTAFGRYGPIKGFLLSAARLARCGPWHPGGWDPVPPTRSRRRRFSREKYDAKKK</sequence>
<dbReference type="Proteomes" id="UP000515275">
    <property type="component" value="Chromosome"/>
</dbReference>
<dbReference type="Pfam" id="PF01809">
    <property type="entry name" value="YidD"/>
    <property type="match status" value="1"/>
</dbReference>
<dbReference type="EMBL" id="CP046883">
    <property type="protein sequence ID" value="QNH97067.1"/>
    <property type="molecule type" value="Genomic_DNA"/>
</dbReference>
<keyword evidence="3" id="KW-1185">Reference proteome</keyword>
<comment type="similarity">
    <text evidence="1">Belongs to the UPF0161 family.</text>
</comment>
<dbReference type="HAMAP" id="MF_00386">
    <property type="entry name" value="UPF0161_YidD"/>
    <property type="match status" value="1"/>
</dbReference>
<dbReference type="KEGG" id="cans:GP473_09315"/>
<keyword evidence="1" id="KW-1003">Cell membrane</keyword>
<evidence type="ECO:0000256" key="1">
    <source>
        <dbReference type="HAMAP-Rule" id="MF_00386"/>
    </source>
</evidence>
<dbReference type="PANTHER" id="PTHR33383">
    <property type="entry name" value="MEMBRANE PROTEIN INSERTION EFFICIENCY FACTOR-RELATED"/>
    <property type="match status" value="1"/>
</dbReference>